<evidence type="ECO:0000313" key="2">
    <source>
        <dbReference type="Proteomes" id="UP000602510"/>
    </source>
</evidence>
<dbReference type="EMBL" id="WSZM01000513">
    <property type="protein sequence ID" value="KAF4032116.1"/>
    <property type="molecule type" value="Genomic_DNA"/>
</dbReference>
<accession>A0A833S422</accession>
<gene>
    <name evidence="1" type="ORF">GN244_ATG16040</name>
</gene>
<proteinExistence type="predicted"/>
<name>A0A833S422_PHYIN</name>
<dbReference type="Proteomes" id="UP000602510">
    <property type="component" value="Unassembled WGS sequence"/>
</dbReference>
<reference evidence="1" key="1">
    <citation type="submission" date="2020-04" db="EMBL/GenBank/DDBJ databases">
        <title>Hybrid Assembly of Korean Phytophthora infestans isolates.</title>
        <authorList>
            <person name="Prokchorchik M."/>
            <person name="Lee Y."/>
            <person name="Seo J."/>
            <person name="Cho J.-H."/>
            <person name="Park Y.-E."/>
            <person name="Jang D.-C."/>
            <person name="Im J.-S."/>
            <person name="Choi J.-G."/>
            <person name="Park H.-J."/>
            <person name="Lee G.-B."/>
            <person name="Lee Y.-G."/>
            <person name="Hong S.-Y."/>
            <person name="Cho K."/>
            <person name="Sohn K.H."/>
        </authorList>
    </citation>
    <scope>NUCLEOTIDE SEQUENCE</scope>
    <source>
        <strain evidence="1">KR_1_A1</strain>
    </source>
</reference>
<evidence type="ECO:0000313" key="1">
    <source>
        <dbReference type="EMBL" id="KAF4032116.1"/>
    </source>
</evidence>
<protein>
    <submittedName>
        <fullName evidence="1">Uncharacterized protein</fullName>
    </submittedName>
</protein>
<dbReference type="AlphaFoldDB" id="A0A833S422"/>
<keyword evidence="2" id="KW-1185">Reference proteome</keyword>
<sequence length="166" mass="18928">MYFESNGVFVAERWKDVFSGRLAALVFSWTASRCSRLPPSANEVGISKLPFNNNFNSNYQYGHRGSHEKQHKPAAHFRICKTNAKYQPTKPTNALPRTDSMPAQLILLFPEDVPQDTRTSLAAPTYAEICDDSEPKEFAYELSQLQKRKRSQLWTPGYLDRPPFGV</sequence>
<comment type="caution">
    <text evidence="1">The sequence shown here is derived from an EMBL/GenBank/DDBJ whole genome shotgun (WGS) entry which is preliminary data.</text>
</comment>
<organism evidence="1 2">
    <name type="scientific">Phytophthora infestans</name>
    <name type="common">Potato late blight agent</name>
    <name type="synonym">Botrytis infestans</name>
    <dbReference type="NCBI Taxonomy" id="4787"/>
    <lineage>
        <taxon>Eukaryota</taxon>
        <taxon>Sar</taxon>
        <taxon>Stramenopiles</taxon>
        <taxon>Oomycota</taxon>
        <taxon>Peronosporomycetes</taxon>
        <taxon>Peronosporales</taxon>
        <taxon>Peronosporaceae</taxon>
        <taxon>Phytophthora</taxon>
    </lineage>
</organism>